<dbReference type="AlphaFoldDB" id="A0AAD1Y9I0"/>
<sequence>MDNPSTSKYNSLQEDSQEQSLPSLNSLNKGLNKEQQELHAQSSDAGTFLGSAITPSGEFKPEDPKETIKRMYEFALKNADDQNCAGLFANLVKSIPQNMSSKSQTNTANYSSEGQCKIAIQKDNRPSSPKCDSSFNTARESAQLLESKQEMLHDESQQIRHNFKTKNPYHNLPDFLKDKTKSQLAQRSSVDLHCNGQNFSQTSSQRGVVKEISVANSLQTKPLLEIQKPACSVSPEVKGTPPTPIHPTPTPHSYVNPPPSKSPMHPTGVKTYSSLFSIFPPSPPKAPFPATAQEEETKHKRACTFPDSFGSSENENKNTDLGFTAKSENQDFCDDFCGRIGSEKERFREGDGAEREGMECRGLEETNRLIREVLRLVEGTQKRCERSDVGVQVDLCRGKCGVSSEDPEILSTDKSSKLKVGKNNTKFLVTPPIKNNGKACSLMKNGVGLERNL</sequence>
<organism evidence="2 3">
    <name type="scientific">Euplotes crassus</name>
    <dbReference type="NCBI Taxonomy" id="5936"/>
    <lineage>
        <taxon>Eukaryota</taxon>
        <taxon>Sar</taxon>
        <taxon>Alveolata</taxon>
        <taxon>Ciliophora</taxon>
        <taxon>Intramacronucleata</taxon>
        <taxon>Spirotrichea</taxon>
        <taxon>Hypotrichia</taxon>
        <taxon>Euplotida</taxon>
        <taxon>Euplotidae</taxon>
        <taxon>Moneuplotes</taxon>
    </lineage>
</organism>
<dbReference type="Proteomes" id="UP001295684">
    <property type="component" value="Unassembled WGS sequence"/>
</dbReference>
<protein>
    <submittedName>
        <fullName evidence="2">Uncharacterized protein</fullName>
    </submittedName>
</protein>
<feature type="region of interest" description="Disordered" evidence="1">
    <location>
        <begin position="234"/>
        <end position="265"/>
    </location>
</feature>
<gene>
    <name evidence="2" type="ORF">ECRASSUSDP1_LOCUS27087</name>
</gene>
<evidence type="ECO:0000313" key="3">
    <source>
        <dbReference type="Proteomes" id="UP001295684"/>
    </source>
</evidence>
<evidence type="ECO:0000313" key="2">
    <source>
        <dbReference type="EMBL" id="CAI2385517.1"/>
    </source>
</evidence>
<keyword evidence="3" id="KW-1185">Reference proteome</keyword>
<name>A0AAD1Y9I0_EUPCR</name>
<proteinExistence type="predicted"/>
<feature type="region of interest" description="Disordered" evidence="1">
    <location>
        <begin position="1"/>
        <end position="65"/>
    </location>
</feature>
<accession>A0AAD1Y9I0</accession>
<feature type="compositionally biased region" description="Pro residues" evidence="1">
    <location>
        <begin position="241"/>
        <end position="261"/>
    </location>
</feature>
<dbReference type="EMBL" id="CAMPGE010027939">
    <property type="protein sequence ID" value="CAI2385517.1"/>
    <property type="molecule type" value="Genomic_DNA"/>
</dbReference>
<evidence type="ECO:0000256" key="1">
    <source>
        <dbReference type="SAM" id="MobiDB-lite"/>
    </source>
</evidence>
<reference evidence="2" key="1">
    <citation type="submission" date="2023-07" db="EMBL/GenBank/DDBJ databases">
        <authorList>
            <consortium name="AG Swart"/>
            <person name="Singh M."/>
            <person name="Singh A."/>
            <person name="Seah K."/>
            <person name="Emmerich C."/>
        </authorList>
    </citation>
    <scope>NUCLEOTIDE SEQUENCE</scope>
    <source>
        <strain evidence="2">DP1</strain>
    </source>
</reference>
<feature type="compositionally biased region" description="Polar residues" evidence="1">
    <location>
        <begin position="1"/>
        <end position="29"/>
    </location>
</feature>
<comment type="caution">
    <text evidence="2">The sequence shown here is derived from an EMBL/GenBank/DDBJ whole genome shotgun (WGS) entry which is preliminary data.</text>
</comment>